<comment type="caution">
    <text evidence="1">The sequence shown here is derived from an EMBL/GenBank/DDBJ whole genome shotgun (WGS) entry which is preliminary data.</text>
</comment>
<name>A0ABW2LB12_9BACT</name>
<evidence type="ECO:0000313" key="1">
    <source>
        <dbReference type="EMBL" id="MFC7339659.1"/>
    </source>
</evidence>
<proteinExistence type="predicted"/>
<dbReference type="EMBL" id="JBHTBS010000031">
    <property type="protein sequence ID" value="MFC7339659.1"/>
    <property type="molecule type" value="Genomic_DNA"/>
</dbReference>
<dbReference type="SUPFAM" id="SSF47413">
    <property type="entry name" value="lambda repressor-like DNA-binding domains"/>
    <property type="match status" value="1"/>
</dbReference>
<dbReference type="RefSeq" id="WP_379716899.1">
    <property type="nucleotide sequence ID" value="NZ_JBHTBS010000031.1"/>
</dbReference>
<dbReference type="InterPro" id="IPR010982">
    <property type="entry name" value="Lambda_DNA-bd_dom_sf"/>
</dbReference>
<gene>
    <name evidence="1" type="ORF">ACFQY0_20915</name>
</gene>
<reference evidence="2" key="1">
    <citation type="journal article" date="2019" name="Int. J. Syst. Evol. Microbiol.">
        <title>The Global Catalogue of Microorganisms (GCM) 10K type strain sequencing project: providing services to taxonomists for standard genome sequencing and annotation.</title>
        <authorList>
            <consortium name="The Broad Institute Genomics Platform"/>
            <consortium name="The Broad Institute Genome Sequencing Center for Infectious Disease"/>
            <person name="Wu L."/>
            <person name="Ma J."/>
        </authorList>
    </citation>
    <scope>NUCLEOTIDE SEQUENCE [LARGE SCALE GENOMIC DNA]</scope>
    <source>
        <strain evidence="2">CGMCC 4.1467</strain>
    </source>
</reference>
<accession>A0ABW2LB12</accession>
<sequence length="100" mass="10962">MKAKAQENAHLGSDFRDFLAEEGLLPEVEILALKRVVALQLQEILDEEHVTKTQLASRMKTSRASLDRLLDPQNPSLTVASLGKAAAALGRKVEVRFVPA</sequence>
<protein>
    <submittedName>
        <fullName evidence="1">Fis family transcriptional regulator</fullName>
    </submittedName>
</protein>
<organism evidence="1 2">
    <name type="scientific">Haloferula chungangensis</name>
    <dbReference type="NCBI Taxonomy" id="1048331"/>
    <lineage>
        <taxon>Bacteria</taxon>
        <taxon>Pseudomonadati</taxon>
        <taxon>Verrucomicrobiota</taxon>
        <taxon>Verrucomicrobiia</taxon>
        <taxon>Verrucomicrobiales</taxon>
        <taxon>Verrucomicrobiaceae</taxon>
        <taxon>Haloferula</taxon>
    </lineage>
</organism>
<dbReference type="Proteomes" id="UP001596472">
    <property type="component" value="Unassembled WGS sequence"/>
</dbReference>
<dbReference type="Gene3D" id="1.10.260.40">
    <property type="entry name" value="lambda repressor-like DNA-binding domains"/>
    <property type="match status" value="1"/>
</dbReference>
<keyword evidence="2" id="KW-1185">Reference proteome</keyword>
<evidence type="ECO:0000313" key="2">
    <source>
        <dbReference type="Proteomes" id="UP001596472"/>
    </source>
</evidence>